<feature type="chain" id="PRO_5018729548" description="SMB domain-containing protein" evidence="3">
    <location>
        <begin position="21"/>
        <end position="821"/>
    </location>
</feature>
<organism evidence="5 6">
    <name type="scientific">Elysia chlorotica</name>
    <name type="common">Eastern emerald elysia</name>
    <name type="synonym">Sea slug</name>
    <dbReference type="NCBI Taxonomy" id="188477"/>
    <lineage>
        <taxon>Eukaryota</taxon>
        <taxon>Metazoa</taxon>
        <taxon>Spiralia</taxon>
        <taxon>Lophotrochozoa</taxon>
        <taxon>Mollusca</taxon>
        <taxon>Gastropoda</taxon>
        <taxon>Heterobranchia</taxon>
        <taxon>Euthyneura</taxon>
        <taxon>Panpulmonata</taxon>
        <taxon>Sacoglossa</taxon>
        <taxon>Placobranchoidea</taxon>
        <taxon>Plakobranchidae</taxon>
        <taxon>Elysia</taxon>
    </lineage>
</organism>
<feature type="region of interest" description="Disordered" evidence="2">
    <location>
        <begin position="102"/>
        <end position="129"/>
    </location>
</feature>
<evidence type="ECO:0000256" key="3">
    <source>
        <dbReference type="SAM" id="SignalP"/>
    </source>
</evidence>
<name>A0A3S1B8Q4_ELYCH</name>
<proteinExistence type="predicted"/>
<reference evidence="5 6" key="1">
    <citation type="submission" date="2019-01" db="EMBL/GenBank/DDBJ databases">
        <title>A draft genome assembly of the solar-powered sea slug Elysia chlorotica.</title>
        <authorList>
            <person name="Cai H."/>
            <person name="Li Q."/>
            <person name="Fang X."/>
            <person name="Li J."/>
            <person name="Curtis N.E."/>
            <person name="Altenburger A."/>
            <person name="Shibata T."/>
            <person name="Feng M."/>
            <person name="Maeda T."/>
            <person name="Schwartz J.A."/>
            <person name="Shigenobu S."/>
            <person name="Lundholm N."/>
            <person name="Nishiyama T."/>
            <person name="Yang H."/>
            <person name="Hasebe M."/>
            <person name="Li S."/>
            <person name="Pierce S.K."/>
            <person name="Wang J."/>
        </authorList>
    </citation>
    <scope>NUCLEOTIDE SEQUENCE [LARGE SCALE GENOMIC DNA]</scope>
    <source>
        <strain evidence="5">EC2010</strain>
        <tissue evidence="5">Whole organism of an adult</tissue>
    </source>
</reference>
<keyword evidence="3" id="KW-0732">Signal</keyword>
<keyword evidence="1" id="KW-1015">Disulfide bond</keyword>
<evidence type="ECO:0000256" key="1">
    <source>
        <dbReference type="ARBA" id="ARBA00023157"/>
    </source>
</evidence>
<protein>
    <recommendedName>
        <fullName evidence="4">SMB domain-containing protein</fullName>
    </recommendedName>
</protein>
<feature type="signal peptide" evidence="3">
    <location>
        <begin position="1"/>
        <end position="20"/>
    </location>
</feature>
<keyword evidence="6" id="KW-1185">Reference proteome</keyword>
<gene>
    <name evidence="5" type="ORF">EGW08_014484</name>
</gene>
<evidence type="ECO:0000259" key="4">
    <source>
        <dbReference type="PROSITE" id="PS50958"/>
    </source>
</evidence>
<evidence type="ECO:0000313" key="5">
    <source>
        <dbReference type="EMBL" id="RUS77752.1"/>
    </source>
</evidence>
<accession>A0A3S1B8Q4</accession>
<evidence type="ECO:0000256" key="2">
    <source>
        <dbReference type="SAM" id="MobiDB-lite"/>
    </source>
</evidence>
<dbReference type="EMBL" id="RQTK01000555">
    <property type="protein sequence ID" value="RUS77752.1"/>
    <property type="molecule type" value="Genomic_DNA"/>
</dbReference>
<feature type="region of interest" description="Disordered" evidence="2">
    <location>
        <begin position="148"/>
        <end position="168"/>
    </location>
</feature>
<comment type="caution">
    <text evidence="5">The sequence shown here is derived from an EMBL/GenBank/DDBJ whole genome shotgun (WGS) entry which is preliminary data.</text>
</comment>
<dbReference type="InterPro" id="IPR001212">
    <property type="entry name" value="Somatomedin_B_dom"/>
</dbReference>
<dbReference type="PROSITE" id="PS50958">
    <property type="entry name" value="SMB_2"/>
    <property type="match status" value="1"/>
</dbReference>
<dbReference type="InterPro" id="IPR036024">
    <property type="entry name" value="Somatomedin_B-like_dom_sf"/>
</dbReference>
<evidence type="ECO:0000313" key="6">
    <source>
        <dbReference type="Proteomes" id="UP000271974"/>
    </source>
</evidence>
<dbReference type="SUPFAM" id="SSF90188">
    <property type="entry name" value="Somatomedin B domain"/>
    <property type="match status" value="1"/>
</dbReference>
<dbReference type="Proteomes" id="UP000271974">
    <property type="component" value="Unassembled WGS sequence"/>
</dbReference>
<feature type="domain" description="SMB" evidence="4">
    <location>
        <begin position="213"/>
        <end position="260"/>
    </location>
</feature>
<sequence length="821" mass="90801">MAGCALLWASFLLCCLFCEGTKNLTQGAFSPSRDVTQSDKKNSSNHQTVSNLNQHVENYVLGFQTFSSSLDLDQSEKKNLSILQTVLSDLAGEKNISSTGIKTFSPGDLNQRAKNNSTGTLVKEEQRNPNATRIAERSDISDEAYLSTHKNPAVDPPLSSEPSRASPESLVHVGTRPLVDQALEKTPQCQDTFTEYAHMRNLCGAHDEYSSHILFSCAGQCESHSTAYHSDKTKKCFCDFRCITFDDCCLDMNTSCPETYAKSKKVHSFLMGAKVICQGPHYFSFISQQGAAPIHKQVSSTTLSVISSMSPTSYDSNSFYESVQLGFPIRLDSYKTADIELGVLFSEYLSFASWKIPFYRLGFVPNVVSYICFSNHMIGTVYISATRLLVECLIEETKEVLTRYHRLCPRREKIKCACAAQSETIFQSCYRPYNRSSLLTNSSASSSCELVSADRLGEEPSLANLVSVNRVRMKITPVISPQLEAQLTLDQAQPGYAESSTAKLSSLTTATTGATSEATTVATTAATTYAFGISIHGASEDFTDVGRFESAQIPDNVTWKVAIPSELDNDEKPIHRLDFIKGVKDTFDIRDLKSQEHVHYLLDLNGTVESRIRCSTLRNFPLNCQLEQCVDGAVLVNEPVSALSIGNRSCILPVSVHVTQHEASPVPQVCLCWRVLAAFIDLEIWDVTADNVRAEKQCYLVLKMKNSNTPEMGQTEEYTDIQPFVTEGSTQHSPVSLSSISLATLRMRIKDSLLKTRYMCGSHKKEDHIHVCFRYLESGKTTVAAEPVCIEFLPGSSMFTRSFQRNSAPTLHAAVADLTLL</sequence>
<dbReference type="AlphaFoldDB" id="A0A3S1B8Q4"/>